<gene>
    <name evidence="2" type="ORF">JI435_153780</name>
</gene>
<name>A0A7U2I6C7_PHANO</name>
<dbReference type="EMBL" id="CP069033">
    <property type="protein sequence ID" value="QRD01023.1"/>
    <property type="molecule type" value="Genomic_DNA"/>
</dbReference>
<feature type="region of interest" description="Disordered" evidence="1">
    <location>
        <begin position="60"/>
        <end position="132"/>
    </location>
</feature>
<dbReference type="AlphaFoldDB" id="A0A7U2I6C7"/>
<evidence type="ECO:0000256" key="1">
    <source>
        <dbReference type="SAM" id="MobiDB-lite"/>
    </source>
</evidence>
<dbReference type="Proteomes" id="UP000663193">
    <property type="component" value="Chromosome 11"/>
</dbReference>
<dbReference type="KEGG" id="pno:SNOG_15378"/>
<keyword evidence="3" id="KW-1185">Reference proteome</keyword>
<dbReference type="OMA" id="MPTNWND"/>
<dbReference type="VEuPathDB" id="FungiDB:JI435_153780"/>
<dbReference type="RefSeq" id="XP_001805528.1">
    <property type="nucleotide sequence ID" value="XM_001805476.1"/>
</dbReference>
<feature type="compositionally biased region" description="Acidic residues" evidence="1">
    <location>
        <begin position="120"/>
        <end position="132"/>
    </location>
</feature>
<proteinExistence type="predicted"/>
<evidence type="ECO:0000313" key="2">
    <source>
        <dbReference type="EMBL" id="QRD01023.1"/>
    </source>
</evidence>
<evidence type="ECO:0000313" key="3">
    <source>
        <dbReference type="Proteomes" id="UP000663193"/>
    </source>
</evidence>
<sequence>MPINWQEKAVQDRLLTAVIASIDKINVAEIARLYGGDMTYNAAENYLRKFRKAAKEMNGHVAPTAASSTVKPRAKTSGAKPAKTGVQSGRVTKKAAPKAKVKAEVFEDDVDGPKLGDNGSDFEQDMDEEEEV</sequence>
<dbReference type="OrthoDB" id="4828117at2759"/>
<accession>A0A7U2I6C7</accession>
<feature type="compositionally biased region" description="Basic residues" evidence="1">
    <location>
        <begin position="91"/>
        <end position="100"/>
    </location>
</feature>
<organism evidence="2 3">
    <name type="scientific">Phaeosphaeria nodorum (strain SN15 / ATCC MYA-4574 / FGSC 10173)</name>
    <name type="common">Glume blotch fungus</name>
    <name type="synonym">Parastagonospora nodorum</name>
    <dbReference type="NCBI Taxonomy" id="321614"/>
    <lineage>
        <taxon>Eukaryota</taxon>
        <taxon>Fungi</taxon>
        <taxon>Dikarya</taxon>
        <taxon>Ascomycota</taxon>
        <taxon>Pezizomycotina</taxon>
        <taxon>Dothideomycetes</taxon>
        <taxon>Pleosporomycetidae</taxon>
        <taxon>Pleosporales</taxon>
        <taxon>Pleosporineae</taxon>
        <taxon>Phaeosphaeriaceae</taxon>
        <taxon>Parastagonospora</taxon>
    </lineage>
</organism>
<reference evidence="3" key="1">
    <citation type="journal article" date="2021" name="BMC Genomics">
        <title>Chromosome-level genome assembly and manually-curated proteome of model necrotroph Parastagonospora nodorum Sn15 reveals a genome-wide trove of candidate effector homologs, and redundancy of virulence-related functions within an accessory chromosome.</title>
        <authorList>
            <person name="Bertazzoni S."/>
            <person name="Jones D.A.B."/>
            <person name="Phan H.T."/>
            <person name="Tan K.-C."/>
            <person name="Hane J.K."/>
        </authorList>
    </citation>
    <scope>NUCLEOTIDE SEQUENCE [LARGE SCALE GENOMIC DNA]</scope>
    <source>
        <strain evidence="3">SN15 / ATCC MYA-4574 / FGSC 10173)</strain>
    </source>
</reference>
<protein>
    <submittedName>
        <fullName evidence="2">Uncharacterized protein</fullName>
    </submittedName>
</protein>